<dbReference type="Proteomes" id="UP000576082">
    <property type="component" value="Unassembled WGS sequence"/>
</dbReference>
<sequence length="498" mass="57429">MKTYILLILALSLSLVTTADEKKKPKKSKRPNVLFISVDDLNMHLPSFGYNNVKAPNIESLKDQGVLFRQAYCQYPVCGPSRASFLTSMYPAQTKIFTNGPHVTDTRPDAVSIGKLFQDNGYWVANAGKVYHPRSEDFTWDAQRTKKMKENDLVLHLKDEFEKEYGAIDTPEKKKAWEVLKKQYEDDDRQGKKALPLPIKNGVPLEDDLNAEAFNQWMDDQTYGDQPFFIAYGFHKPHVQYTAPQRFFDLYPLEEIQPEKVPLDDWNTKPLIANWKRYEAFEDIYFGLSSMDARKRYMQGYYACISYIDDILGQLVTTLKEKGLWENTIIVFFSDHGYHMGNHFLYGKVSLYEESAKSPLIIRVPGNMNNGTEVMTTVELVDVYPTITELIGLENPSSVKGTSLVPLLQDPKNKAFQKPALTYAKRGDFLGKSVRTDRYRYTQWGDDPTQSELYDYEVDPKEYKNKVNDPEYAEVLKEMRAIFHQKVSETSVIDAKMK</sequence>
<dbReference type="PANTHER" id="PTHR45953:SF1">
    <property type="entry name" value="IDURONATE 2-SULFATASE"/>
    <property type="match status" value="1"/>
</dbReference>
<name>A0A7X9RXM9_9BACT</name>
<evidence type="ECO:0000256" key="7">
    <source>
        <dbReference type="SAM" id="SignalP"/>
    </source>
</evidence>
<dbReference type="EMBL" id="JABANE010000069">
    <property type="protein sequence ID" value="NME70620.1"/>
    <property type="molecule type" value="Genomic_DNA"/>
</dbReference>
<gene>
    <name evidence="9" type="ORF">HHU12_21770</name>
</gene>
<keyword evidence="6" id="KW-0106">Calcium</keyword>
<dbReference type="AlphaFoldDB" id="A0A7X9RXM9"/>
<dbReference type="GO" id="GO:0005737">
    <property type="term" value="C:cytoplasm"/>
    <property type="evidence" value="ECO:0007669"/>
    <property type="project" value="TreeGrafter"/>
</dbReference>
<evidence type="ECO:0000256" key="4">
    <source>
        <dbReference type="ARBA" id="ARBA00022729"/>
    </source>
</evidence>
<dbReference type="SUPFAM" id="SSF53649">
    <property type="entry name" value="Alkaline phosphatase-like"/>
    <property type="match status" value="1"/>
</dbReference>
<dbReference type="GO" id="GO:0046872">
    <property type="term" value="F:metal ion binding"/>
    <property type="evidence" value="ECO:0007669"/>
    <property type="project" value="UniProtKB-KW"/>
</dbReference>
<evidence type="ECO:0000256" key="1">
    <source>
        <dbReference type="ARBA" id="ARBA00001913"/>
    </source>
</evidence>
<dbReference type="InterPro" id="IPR017850">
    <property type="entry name" value="Alkaline_phosphatase_core_sf"/>
</dbReference>
<dbReference type="RefSeq" id="WP_169658852.1">
    <property type="nucleotide sequence ID" value="NZ_JABANE010000069.1"/>
</dbReference>
<dbReference type="CDD" id="cd16030">
    <property type="entry name" value="iduronate-2-sulfatase"/>
    <property type="match status" value="1"/>
</dbReference>
<comment type="similarity">
    <text evidence="2">Belongs to the sulfatase family.</text>
</comment>
<evidence type="ECO:0000313" key="10">
    <source>
        <dbReference type="Proteomes" id="UP000576082"/>
    </source>
</evidence>
<comment type="cofactor">
    <cofactor evidence="1">
        <name>Ca(2+)</name>
        <dbReference type="ChEBI" id="CHEBI:29108"/>
    </cofactor>
</comment>
<dbReference type="Gene3D" id="3.40.720.10">
    <property type="entry name" value="Alkaline Phosphatase, subunit A"/>
    <property type="match status" value="1"/>
</dbReference>
<accession>A0A7X9RXM9</accession>
<evidence type="ECO:0000256" key="3">
    <source>
        <dbReference type="ARBA" id="ARBA00022723"/>
    </source>
</evidence>
<feature type="domain" description="Sulfatase N-terminal" evidence="8">
    <location>
        <begin position="31"/>
        <end position="392"/>
    </location>
</feature>
<dbReference type="InterPro" id="IPR035874">
    <property type="entry name" value="IDS"/>
</dbReference>
<evidence type="ECO:0000256" key="2">
    <source>
        <dbReference type="ARBA" id="ARBA00008779"/>
    </source>
</evidence>
<keyword evidence="4 7" id="KW-0732">Signal</keyword>
<organism evidence="9 10">
    <name type="scientific">Flammeovirga aprica JL-4</name>
    <dbReference type="NCBI Taxonomy" id="694437"/>
    <lineage>
        <taxon>Bacteria</taxon>
        <taxon>Pseudomonadati</taxon>
        <taxon>Bacteroidota</taxon>
        <taxon>Cytophagia</taxon>
        <taxon>Cytophagales</taxon>
        <taxon>Flammeovirgaceae</taxon>
        <taxon>Flammeovirga</taxon>
    </lineage>
</organism>
<protein>
    <submittedName>
        <fullName evidence="9">Sulfatase</fullName>
    </submittedName>
</protein>
<evidence type="ECO:0000256" key="6">
    <source>
        <dbReference type="ARBA" id="ARBA00022837"/>
    </source>
</evidence>
<dbReference type="PANTHER" id="PTHR45953">
    <property type="entry name" value="IDURONATE 2-SULFATASE"/>
    <property type="match status" value="1"/>
</dbReference>
<reference evidence="9 10" key="1">
    <citation type="submission" date="2020-04" db="EMBL/GenBank/DDBJ databases">
        <title>Flammeovirga sp. SR4, a novel species isolated from seawater.</title>
        <authorList>
            <person name="Wang X."/>
        </authorList>
    </citation>
    <scope>NUCLEOTIDE SEQUENCE [LARGE SCALE GENOMIC DNA]</scope>
    <source>
        <strain evidence="9 10">ATCC 23126</strain>
    </source>
</reference>
<dbReference type="GO" id="GO:0004423">
    <property type="term" value="F:iduronate-2-sulfatase activity"/>
    <property type="evidence" value="ECO:0007669"/>
    <property type="project" value="InterPro"/>
</dbReference>
<keyword evidence="5" id="KW-0378">Hydrolase</keyword>
<feature type="signal peptide" evidence="7">
    <location>
        <begin position="1"/>
        <end position="19"/>
    </location>
</feature>
<evidence type="ECO:0000259" key="8">
    <source>
        <dbReference type="Pfam" id="PF00884"/>
    </source>
</evidence>
<feature type="chain" id="PRO_5031391240" evidence="7">
    <location>
        <begin position="20"/>
        <end position="498"/>
    </location>
</feature>
<dbReference type="Pfam" id="PF00884">
    <property type="entry name" value="Sulfatase"/>
    <property type="match status" value="1"/>
</dbReference>
<proteinExistence type="inferred from homology"/>
<evidence type="ECO:0000256" key="5">
    <source>
        <dbReference type="ARBA" id="ARBA00022801"/>
    </source>
</evidence>
<keyword evidence="3" id="KW-0479">Metal-binding</keyword>
<dbReference type="InterPro" id="IPR000917">
    <property type="entry name" value="Sulfatase_N"/>
</dbReference>
<comment type="caution">
    <text evidence="9">The sequence shown here is derived from an EMBL/GenBank/DDBJ whole genome shotgun (WGS) entry which is preliminary data.</text>
</comment>
<evidence type="ECO:0000313" key="9">
    <source>
        <dbReference type="EMBL" id="NME70620.1"/>
    </source>
</evidence>
<keyword evidence="10" id="KW-1185">Reference proteome</keyword>